<feature type="compositionally biased region" description="Low complexity" evidence="1">
    <location>
        <begin position="672"/>
        <end position="681"/>
    </location>
</feature>
<feature type="region of interest" description="Disordered" evidence="1">
    <location>
        <begin position="404"/>
        <end position="446"/>
    </location>
</feature>
<feature type="compositionally biased region" description="Low complexity" evidence="1">
    <location>
        <begin position="263"/>
        <end position="279"/>
    </location>
</feature>
<feature type="region of interest" description="Disordered" evidence="1">
    <location>
        <begin position="655"/>
        <end position="699"/>
    </location>
</feature>
<feature type="region of interest" description="Disordered" evidence="1">
    <location>
        <begin position="829"/>
        <end position="850"/>
    </location>
</feature>
<dbReference type="AlphaFoldDB" id="A0A5C5FP61"/>
<reference evidence="3 4" key="1">
    <citation type="submission" date="2019-03" db="EMBL/GenBank/DDBJ databases">
        <title>Rhodosporidium diobovatum UCD-FST 08-225 genome sequencing, assembly, and annotation.</title>
        <authorList>
            <person name="Fakankun I.U."/>
            <person name="Fristensky B."/>
            <person name="Levin D.B."/>
        </authorList>
    </citation>
    <scope>NUCLEOTIDE SEQUENCE [LARGE SCALE GENOMIC DNA]</scope>
    <source>
        <strain evidence="3 4">UCD-FST 08-225</strain>
    </source>
</reference>
<evidence type="ECO:0000313" key="3">
    <source>
        <dbReference type="EMBL" id="TNY18647.1"/>
    </source>
</evidence>
<sequence length="850" mass="90125">MLAGDDAGPVASTSKAVPSSTTAPSSSSSVKRYAGSLATPANPPQKKHRSSAAFGDKPGVYRPPPLPHYTLVRSANNSKASPHVIRIHDDASDGSDTRWPSEAERQPDHKVAGRQNYYECPPRDVGKHKSFREKLGEELASKLGLAEQEPGASWIIEDLPKGHLFTVHHCVTKSNQPRTDVYVFGSSATLKFRTANEFVPHLYWLVAHGPDDSLRCECKYCTKTSQSDVNRVVGLTDGRASSVASGGGGGGGVGDRAGTPRRAAVASGGSATAAKVAKAGDPGTEKLLPSLKKGKRALDGVGTEASGGPATKRKKKRASADSADKDDVSKSASPPPTYRGSFTMRQRDEDLKDVGVPRQTEVVWVKLARPLRSREEGGTTITHWPGLVSAREFASEAKVLAQGRDKVDGAGGEDAGGKGKGKEREEAVTGTDEGPAGASRAPKAPFRLSTTQRPVFTVSLIGLDDEMRRVELADLLPWLAHTPPSALMRPEYIMSPDSARHVWDGTRTTRDAKVVDFKDAEDAATAIALACQIVAHVVASFSPGEKYALTPEGIAHKESASPDEVATVERQAAQAWAFQCVYFGAELVWPGDVVRLLSADLPDSLGPEVAAIAKAREDRAFFLRVAMVYKPANSGSLRLAGEVWALEDAVHVQDEPRANGSNGPPGTGGPGPTTNGAAPPAELNGSAARPPTPVGFPRAPAGLQWKQVTAPGRQAHFDLEFIGGRVHPLPAAYDTRARIADVRESFAPLEAQRAEVEARRAEGAEGGELDLDEGGEALTLNDEQRSLVLAGLKPTVRMYMRLGAWRATRLDAILEAEKRASEEVGTFFKDRAKGPASNGTASREGSAAAA</sequence>
<dbReference type="GO" id="GO:0033553">
    <property type="term" value="C:rDNA heterochromatin"/>
    <property type="evidence" value="ECO:0007669"/>
    <property type="project" value="TreeGrafter"/>
</dbReference>
<dbReference type="OrthoDB" id="2421327at2759"/>
<protein>
    <submittedName>
        <fullName evidence="3">Proteophosphoglycan ppg4</fullName>
    </submittedName>
</protein>
<feature type="compositionally biased region" description="Gly residues" evidence="1">
    <location>
        <begin position="245"/>
        <end position="255"/>
    </location>
</feature>
<feature type="compositionally biased region" description="Basic and acidic residues" evidence="1">
    <location>
        <begin position="345"/>
        <end position="354"/>
    </location>
</feature>
<keyword evidence="4" id="KW-1185">Reference proteome</keyword>
<organism evidence="3 4">
    <name type="scientific">Rhodotorula diobovata</name>
    <dbReference type="NCBI Taxonomy" id="5288"/>
    <lineage>
        <taxon>Eukaryota</taxon>
        <taxon>Fungi</taxon>
        <taxon>Dikarya</taxon>
        <taxon>Basidiomycota</taxon>
        <taxon>Pucciniomycotina</taxon>
        <taxon>Microbotryomycetes</taxon>
        <taxon>Sporidiobolales</taxon>
        <taxon>Sporidiobolaceae</taxon>
        <taxon>Rhodotorula</taxon>
    </lineage>
</organism>
<feature type="region of interest" description="Disordered" evidence="1">
    <location>
        <begin position="1"/>
        <end position="112"/>
    </location>
</feature>
<name>A0A5C5FP61_9BASI</name>
<dbReference type="EMBL" id="SOZI01000128">
    <property type="protein sequence ID" value="TNY18647.1"/>
    <property type="molecule type" value="Genomic_DNA"/>
</dbReference>
<dbReference type="STRING" id="5288.A0A5C5FP61"/>
<dbReference type="GO" id="GO:0030466">
    <property type="term" value="P:silent mating-type cassette heterochromatin formation"/>
    <property type="evidence" value="ECO:0007669"/>
    <property type="project" value="TreeGrafter"/>
</dbReference>
<dbReference type="GO" id="GO:0031934">
    <property type="term" value="C:mating-type region heterochromatin"/>
    <property type="evidence" value="ECO:0007669"/>
    <property type="project" value="TreeGrafter"/>
</dbReference>
<evidence type="ECO:0000313" key="4">
    <source>
        <dbReference type="Proteomes" id="UP000311382"/>
    </source>
</evidence>
<dbReference type="InterPro" id="IPR038986">
    <property type="entry name" value="Clr2"/>
</dbReference>
<proteinExistence type="predicted"/>
<dbReference type="GO" id="GO:0070824">
    <property type="term" value="C:SHREC complex"/>
    <property type="evidence" value="ECO:0007669"/>
    <property type="project" value="InterPro"/>
</dbReference>
<feature type="compositionally biased region" description="Low complexity" evidence="1">
    <location>
        <begin position="9"/>
        <end position="31"/>
    </location>
</feature>
<dbReference type="Proteomes" id="UP000311382">
    <property type="component" value="Unassembled WGS sequence"/>
</dbReference>
<comment type="caution">
    <text evidence="3">The sequence shown here is derived from an EMBL/GenBank/DDBJ whole genome shotgun (WGS) entry which is preliminary data.</text>
</comment>
<feature type="compositionally biased region" description="Basic and acidic residues" evidence="1">
    <location>
        <begin position="318"/>
        <end position="329"/>
    </location>
</feature>
<dbReference type="InterPro" id="IPR031915">
    <property type="entry name" value="Clr2_N"/>
</dbReference>
<evidence type="ECO:0000256" key="1">
    <source>
        <dbReference type="SAM" id="MobiDB-lite"/>
    </source>
</evidence>
<feature type="compositionally biased region" description="Basic and acidic residues" evidence="1">
    <location>
        <begin position="415"/>
        <end position="427"/>
    </location>
</feature>
<evidence type="ECO:0000259" key="2">
    <source>
        <dbReference type="Pfam" id="PF16761"/>
    </source>
</evidence>
<dbReference type="Pfam" id="PF16761">
    <property type="entry name" value="Clr2_transil"/>
    <property type="match status" value="1"/>
</dbReference>
<accession>A0A5C5FP61</accession>
<feature type="compositionally biased region" description="Basic and acidic residues" evidence="1">
    <location>
        <begin position="86"/>
        <end position="111"/>
    </location>
</feature>
<feature type="region of interest" description="Disordered" evidence="1">
    <location>
        <begin position="239"/>
        <end position="354"/>
    </location>
</feature>
<dbReference type="PANTHER" id="PTHR38046:SF1">
    <property type="entry name" value="CRYPTIC LOCI REGULATOR 2"/>
    <property type="match status" value="1"/>
</dbReference>
<feature type="domain" description="Cryptic loci regulator 2 N-terminal" evidence="2">
    <location>
        <begin position="154"/>
        <end position="221"/>
    </location>
</feature>
<dbReference type="PANTHER" id="PTHR38046">
    <property type="entry name" value="CRYPTIC LOCI REGULATOR 2"/>
    <property type="match status" value="1"/>
</dbReference>
<gene>
    <name evidence="3" type="ORF">DMC30DRAFT_42286</name>
</gene>